<dbReference type="AlphaFoldDB" id="A0AAE3IEP7"/>
<dbReference type="Pfam" id="PF00512">
    <property type="entry name" value="HisKA"/>
    <property type="match status" value="1"/>
</dbReference>
<dbReference type="CDD" id="cd00130">
    <property type="entry name" value="PAS"/>
    <property type="match status" value="1"/>
</dbReference>
<gene>
    <name evidence="9" type="ORF">OB914_16475</name>
    <name evidence="8" type="ORF">OB916_14550</name>
</gene>
<accession>A0AAE3IEP7</accession>
<keyword evidence="10" id="KW-1185">Reference proteome</keyword>
<dbReference type="InterPro" id="IPR035965">
    <property type="entry name" value="PAS-like_dom_sf"/>
</dbReference>
<dbReference type="InterPro" id="IPR036097">
    <property type="entry name" value="HisK_dim/P_sf"/>
</dbReference>
<dbReference type="NCBIfam" id="TIGR00229">
    <property type="entry name" value="sensory_box"/>
    <property type="match status" value="1"/>
</dbReference>
<dbReference type="Pfam" id="PF08448">
    <property type="entry name" value="PAS_4"/>
    <property type="match status" value="1"/>
</dbReference>
<feature type="coiled-coil region" evidence="6">
    <location>
        <begin position="390"/>
        <end position="464"/>
    </location>
</feature>
<dbReference type="EMBL" id="JAOPKD010000031">
    <property type="protein sequence ID" value="MCU4728546.1"/>
    <property type="molecule type" value="Genomic_DNA"/>
</dbReference>
<dbReference type="InterPro" id="IPR013656">
    <property type="entry name" value="PAS_4"/>
</dbReference>
<dbReference type="SUPFAM" id="SSF55781">
    <property type="entry name" value="GAF domain-like"/>
    <property type="match status" value="1"/>
</dbReference>
<evidence type="ECO:0000313" key="11">
    <source>
        <dbReference type="Proteomes" id="UP001209746"/>
    </source>
</evidence>
<evidence type="ECO:0000256" key="4">
    <source>
        <dbReference type="ARBA" id="ARBA00022679"/>
    </source>
</evidence>
<dbReference type="GO" id="GO:0000155">
    <property type="term" value="F:phosphorelay sensor kinase activity"/>
    <property type="evidence" value="ECO:0007669"/>
    <property type="project" value="InterPro"/>
</dbReference>
<feature type="domain" description="PAC" evidence="7">
    <location>
        <begin position="207"/>
        <end position="261"/>
    </location>
</feature>
<organism evidence="9 11">
    <name type="scientific">Halapricum hydrolyticum</name>
    <dbReference type="NCBI Taxonomy" id="2979991"/>
    <lineage>
        <taxon>Archaea</taxon>
        <taxon>Methanobacteriati</taxon>
        <taxon>Methanobacteriota</taxon>
        <taxon>Stenosarchaea group</taxon>
        <taxon>Halobacteria</taxon>
        <taxon>Halobacteriales</taxon>
        <taxon>Haloarculaceae</taxon>
        <taxon>Halapricum</taxon>
    </lineage>
</organism>
<name>A0AAE3IEP7_9EURY</name>
<dbReference type="InterPro" id="IPR036890">
    <property type="entry name" value="HATPase_C_sf"/>
</dbReference>
<dbReference type="InterPro" id="IPR003661">
    <property type="entry name" value="HisK_dim/P_dom"/>
</dbReference>
<evidence type="ECO:0000256" key="5">
    <source>
        <dbReference type="ARBA" id="ARBA00022777"/>
    </source>
</evidence>
<dbReference type="PANTHER" id="PTHR43304">
    <property type="entry name" value="PHYTOCHROME-LIKE PROTEIN CPH1"/>
    <property type="match status" value="1"/>
</dbReference>
<sequence>MPADQALPGSVVVVDPDGRLEPVADAIGTEFDDVRTVEQASAVAAVAGPVACVLVAHDPGSGDGGRIDGIDAIETVRDARADVPVGVYALDQDVMTVARLRDAGADVVIRVPPERSSLLARQIRALAGVVDDEPIQTQFQSFLEYYPNKVYLKDRFSRFVNVTRGRGFEGTGLDRQQVAGLTDYELYERPLADELFEEEQRLLETGESIVEKIEHFVEDGESRWVSTTKVPRYDSDGELLGLVGNVKDVTSIKRQERAMATLHEASRRLVRTTSPREVGQTAVEIATEMGGLPRARVDLFDVEAGGLRTVAETDGVDWDGQSFQHAAATRTPHYRTEAGEFVPVEIDEHDHRELKLPDGIGRVCGLRLPLGDHGVLGLDSGDGVIDPFTIELAHVLASNVEAALDRAEQERQLTAQSERLEEFAALSSHELRNRLQIALGTAGRARAEDDLDAIEEVIETLSRMDRLVSQLLTLARTGSVSRSTEAVALSGVAETAWGVTGTAEMTLVVEDDAVVTADRDALLEVFEMLFRTIVDTAGSEHVRVGTLPDGFVLEDDASAVEPAELFEPTHSDGQPEGDSIYLVSAIADAHGWDIEVEPSDCGGTRFAFHGVDIAHVQ</sequence>
<keyword evidence="5" id="KW-0418">Kinase</keyword>
<dbReference type="Gene3D" id="3.30.450.40">
    <property type="match status" value="1"/>
</dbReference>
<dbReference type="SUPFAM" id="SSF55785">
    <property type="entry name" value="PYP-like sensor domain (PAS domain)"/>
    <property type="match status" value="1"/>
</dbReference>
<evidence type="ECO:0000256" key="2">
    <source>
        <dbReference type="ARBA" id="ARBA00012438"/>
    </source>
</evidence>
<evidence type="ECO:0000256" key="6">
    <source>
        <dbReference type="SAM" id="Coils"/>
    </source>
</evidence>
<dbReference type="InterPro" id="IPR052162">
    <property type="entry name" value="Sensor_kinase/Photoreceptor"/>
</dbReference>
<dbReference type="InterPro" id="IPR000014">
    <property type="entry name" value="PAS"/>
</dbReference>
<protein>
    <recommendedName>
        <fullName evidence="2">histidine kinase</fullName>
        <ecNumber evidence="2">2.7.13.3</ecNumber>
    </recommendedName>
</protein>
<dbReference type="Gene3D" id="3.30.450.20">
    <property type="entry name" value="PAS domain"/>
    <property type="match status" value="1"/>
</dbReference>
<dbReference type="PROSITE" id="PS50113">
    <property type="entry name" value="PAC"/>
    <property type="match status" value="1"/>
</dbReference>
<dbReference type="Proteomes" id="UP001209746">
    <property type="component" value="Unassembled WGS sequence"/>
</dbReference>
<evidence type="ECO:0000256" key="1">
    <source>
        <dbReference type="ARBA" id="ARBA00000085"/>
    </source>
</evidence>
<evidence type="ECO:0000313" key="10">
    <source>
        <dbReference type="Proteomes" id="UP001208186"/>
    </source>
</evidence>
<dbReference type="Proteomes" id="UP001208186">
    <property type="component" value="Unassembled WGS sequence"/>
</dbReference>
<evidence type="ECO:0000259" key="7">
    <source>
        <dbReference type="PROSITE" id="PS50113"/>
    </source>
</evidence>
<keyword evidence="3" id="KW-0597">Phosphoprotein</keyword>
<evidence type="ECO:0000313" key="9">
    <source>
        <dbReference type="EMBL" id="MCU4728546.1"/>
    </source>
</evidence>
<dbReference type="CDD" id="cd00082">
    <property type="entry name" value="HisKA"/>
    <property type="match status" value="1"/>
</dbReference>
<evidence type="ECO:0000256" key="3">
    <source>
        <dbReference type="ARBA" id="ARBA00022553"/>
    </source>
</evidence>
<dbReference type="SUPFAM" id="SSF47384">
    <property type="entry name" value="Homodimeric domain of signal transducing histidine kinase"/>
    <property type="match status" value="1"/>
</dbReference>
<comment type="caution">
    <text evidence="9">The sequence shown here is derived from an EMBL/GenBank/DDBJ whole genome shotgun (WGS) entry which is preliminary data.</text>
</comment>
<keyword evidence="4" id="KW-0808">Transferase</keyword>
<dbReference type="RefSeq" id="WP_315910017.1">
    <property type="nucleotide sequence ID" value="NZ_JAOPKC010000024.1"/>
</dbReference>
<keyword evidence="6" id="KW-0175">Coiled coil</keyword>
<dbReference type="SMART" id="SM00388">
    <property type="entry name" value="HisKA"/>
    <property type="match status" value="1"/>
</dbReference>
<dbReference type="Gene3D" id="3.30.565.10">
    <property type="entry name" value="Histidine kinase-like ATPase, C-terminal domain"/>
    <property type="match status" value="1"/>
</dbReference>
<dbReference type="PANTHER" id="PTHR43304:SF1">
    <property type="entry name" value="PAC DOMAIN-CONTAINING PROTEIN"/>
    <property type="match status" value="1"/>
</dbReference>
<dbReference type="InterPro" id="IPR029016">
    <property type="entry name" value="GAF-like_dom_sf"/>
</dbReference>
<dbReference type="EC" id="2.7.13.3" evidence="2"/>
<proteinExistence type="predicted"/>
<comment type="catalytic activity">
    <reaction evidence="1">
        <text>ATP + protein L-histidine = ADP + protein N-phospho-L-histidine.</text>
        <dbReference type="EC" id="2.7.13.3"/>
    </reaction>
</comment>
<dbReference type="InterPro" id="IPR000700">
    <property type="entry name" value="PAS-assoc_C"/>
</dbReference>
<dbReference type="EMBL" id="JAOPKC010000024">
    <property type="protein sequence ID" value="MCU4719269.1"/>
    <property type="molecule type" value="Genomic_DNA"/>
</dbReference>
<reference evidence="9" key="1">
    <citation type="submission" date="2023-02" db="EMBL/GenBank/DDBJ databases">
        <title>Enrichment on poylsaccharides allowed isolation of novel metabolic and taxonomic groups of Haloarchaea.</title>
        <authorList>
            <person name="Sorokin D.Y."/>
            <person name="Elcheninov A.G."/>
            <person name="Khizhniak T.V."/>
            <person name="Kolganova T.V."/>
            <person name="Kublanov I.V."/>
        </authorList>
    </citation>
    <scope>NUCLEOTIDE SEQUENCE</scope>
    <source>
        <strain evidence="8 10">HArc-curdl5-1</strain>
        <strain evidence="9">HArc-curdl7</strain>
    </source>
</reference>
<evidence type="ECO:0000313" key="8">
    <source>
        <dbReference type="EMBL" id="MCU4719269.1"/>
    </source>
</evidence>